<comment type="caution">
    <text evidence="2">The sequence shown here is derived from an EMBL/GenBank/DDBJ whole genome shotgun (WGS) entry which is preliminary data.</text>
</comment>
<reference evidence="2" key="1">
    <citation type="submission" date="2020-11" db="EMBL/GenBank/DDBJ databases">
        <title>Adaptations for nitrogen fixation in a non-lichenized fungal sporocarp promotes dispersal by wood-feeding termites.</title>
        <authorList>
            <consortium name="DOE Joint Genome Institute"/>
            <person name="Koch R.A."/>
            <person name="Yoon G."/>
            <person name="Arayal U."/>
            <person name="Lail K."/>
            <person name="Amirebrahimi M."/>
            <person name="Labutti K."/>
            <person name="Lipzen A."/>
            <person name="Riley R."/>
            <person name="Barry K."/>
            <person name="Henrissat B."/>
            <person name="Grigoriev I.V."/>
            <person name="Herr J.R."/>
            <person name="Aime M.C."/>
        </authorList>
    </citation>
    <scope>NUCLEOTIDE SEQUENCE</scope>
    <source>
        <strain evidence="2">MCA 3950</strain>
    </source>
</reference>
<proteinExistence type="predicted"/>
<organism evidence="2 3">
    <name type="scientific">Guyanagaster necrorhizus</name>
    <dbReference type="NCBI Taxonomy" id="856835"/>
    <lineage>
        <taxon>Eukaryota</taxon>
        <taxon>Fungi</taxon>
        <taxon>Dikarya</taxon>
        <taxon>Basidiomycota</taxon>
        <taxon>Agaricomycotina</taxon>
        <taxon>Agaricomycetes</taxon>
        <taxon>Agaricomycetidae</taxon>
        <taxon>Agaricales</taxon>
        <taxon>Marasmiineae</taxon>
        <taxon>Physalacriaceae</taxon>
        <taxon>Guyanagaster</taxon>
    </lineage>
</organism>
<evidence type="ECO:0000313" key="3">
    <source>
        <dbReference type="Proteomes" id="UP000812287"/>
    </source>
</evidence>
<protein>
    <submittedName>
        <fullName evidence="2">Uncharacterized protein</fullName>
    </submittedName>
</protein>
<gene>
    <name evidence="2" type="ORF">BT62DRAFT_113464</name>
</gene>
<evidence type="ECO:0000256" key="1">
    <source>
        <dbReference type="SAM" id="MobiDB-lite"/>
    </source>
</evidence>
<dbReference type="RefSeq" id="XP_043039836.1">
    <property type="nucleotide sequence ID" value="XM_043179729.1"/>
</dbReference>
<dbReference type="AlphaFoldDB" id="A0A9P7VUY1"/>
<feature type="compositionally biased region" description="Polar residues" evidence="1">
    <location>
        <begin position="168"/>
        <end position="181"/>
    </location>
</feature>
<sequence>MHRNTSSFVRINVVSAVPFHLKYDGTTSMDHLHSNSGRRFYDLVLVLASRSPKYPSVSLKECTHVRSLTVAQLEDEERIFPPRNDGTNELKLFELVFRDKEKEKFTTASVRQRANWGRSILAGHLMSPHAKRYTYLHDQDLPSEDHPLPPSLATRSSPALPDHDFLSPLSSAQPDISLNPS</sequence>
<dbReference type="OrthoDB" id="2261329at2759"/>
<name>A0A9P7VUY1_9AGAR</name>
<accession>A0A9P7VUY1</accession>
<feature type="region of interest" description="Disordered" evidence="1">
    <location>
        <begin position="139"/>
        <end position="181"/>
    </location>
</feature>
<dbReference type="Proteomes" id="UP000812287">
    <property type="component" value="Unassembled WGS sequence"/>
</dbReference>
<dbReference type="GeneID" id="66102023"/>
<evidence type="ECO:0000313" key="2">
    <source>
        <dbReference type="EMBL" id="KAG7446336.1"/>
    </source>
</evidence>
<dbReference type="EMBL" id="MU250534">
    <property type="protein sequence ID" value="KAG7446336.1"/>
    <property type="molecule type" value="Genomic_DNA"/>
</dbReference>
<keyword evidence="3" id="KW-1185">Reference proteome</keyword>